<evidence type="ECO:0000313" key="2">
    <source>
        <dbReference type="EMBL" id="MPY54010.1"/>
    </source>
</evidence>
<dbReference type="RefSeq" id="WP_152868248.1">
    <property type="nucleotide sequence ID" value="NZ_VMNX01000236.1"/>
</dbReference>
<dbReference type="AlphaFoldDB" id="A0A5N8X352"/>
<dbReference type="InterPro" id="IPR041698">
    <property type="entry name" value="Methyltransf_25"/>
</dbReference>
<sequence>MISPEGADMARLFDSLGMDYEHAFAGRKQAQIDAVEELSCRLAPGSRVLDVGCATGRPTTEQLCARGLDVTGIDVSEVMLDHARRQVPQARLVLADIFCDTADLGVYDAVVCLFCLVNLPEPHFVEGLRRLAARTVPGGTVLVAVPEFQGIEEVPFLDLTYRPVRCLREDVHRYAQSADLEVERVEAHIEPAPDGQDSPGRSLFLWARTPA</sequence>
<accession>A0A5N8X352</accession>
<evidence type="ECO:0000259" key="1">
    <source>
        <dbReference type="Pfam" id="PF13649"/>
    </source>
</evidence>
<gene>
    <name evidence="2" type="ORF">FPZ41_37810</name>
</gene>
<dbReference type="InterPro" id="IPR029063">
    <property type="entry name" value="SAM-dependent_MTases_sf"/>
</dbReference>
<dbReference type="Gene3D" id="3.40.50.150">
    <property type="entry name" value="Vaccinia Virus protein VP39"/>
    <property type="match status" value="1"/>
</dbReference>
<dbReference type="EMBL" id="VMNX01000236">
    <property type="protein sequence ID" value="MPY54010.1"/>
    <property type="molecule type" value="Genomic_DNA"/>
</dbReference>
<dbReference type="Pfam" id="PF13649">
    <property type="entry name" value="Methyltransf_25"/>
    <property type="match status" value="1"/>
</dbReference>
<dbReference type="GO" id="GO:0010420">
    <property type="term" value="F:polyprenyldihydroxybenzoate methyltransferase activity"/>
    <property type="evidence" value="ECO:0007669"/>
    <property type="project" value="TreeGrafter"/>
</dbReference>
<dbReference type="PANTHER" id="PTHR43464">
    <property type="entry name" value="METHYLTRANSFERASE"/>
    <property type="match status" value="1"/>
</dbReference>
<comment type="caution">
    <text evidence="2">The sequence shown here is derived from an EMBL/GenBank/DDBJ whole genome shotgun (WGS) entry which is preliminary data.</text>
</comment>
<keyword evidence="2" id="KW-0808">Transferase</keyword>
<dbReference type="CDD" id="cd02440">
    <property type="entry name" value="AdoMet_MTases"/>
    <property type="match status" value="1"/>
</dbReference>
<dbReference type="PANTHER" id="PTHR43464:SF89">
    <property type="entry name" value="METHYLTRANSFERASE"/>
    <property type="match status" value="1"/>
</dbReference>
<evidence type="ECO:0000313" key="3">
    <source>
        <dbReference type="Proteomes" id="UP000373149"/>
    </source>
</evidence>
<protein>
    <submittedName>
        <fullName evidence="2">Class I SAM-dependent methyltransferase</fullName>
    </submittedName>
</protein>
<feature type="domain" description="Methyltransferase" evidence="1">
    <location>
        <begin position="48"/>
        <end position="139"/>
    </location>
</feature>
<reference evidence="2 3" key="1">
    <citation type="submission" date="2019-09" db="EMBL/GenBank/DDBJ databases">
        <authorList>
            <person name="Duangmal K."/>
            <person name="Teo W.F.A."/>
            <person name="Lipun K."/>
        </authorList>
    </citation>
    <scope>NUCLEOTIDE SEQUENCE [LARGE SCALE GENOMIC DNA]</scope>
    <source>
        <strain evidence="2 3">K1PN6</strain>
    </source>
</reference>
<organism evidence="2 3">
    <name type="scientific">Streptomyces acidicola</name>
    <dbReference type="NCBI Taxonomy" id="2596892"/>
    <lineage>
        <taxon>Bacteria</taxon>
        <taxon>Bacillati</taxon>
        <taxon>Actinomycetota</taxon>
        <taxon>Actinomycetes</taxon>
        <taxon>Kitasatosporales</taxon>
        <taxon>Streptomycetaceae</taxon>
        <taxon>Streptomyces</taxon>
    </lineage>
</organism>
<dbReference type="SUPFAM" id="SSF53335">
    <property type="entry name" value="S-adenosyl-L-methionine-dependent methyltransferases"/>
    <property type="match status" value="1"/>
</dbReference>
<name>A0A5N8X352_9ACTN</name>
<proteinExistence type="predicted"/>
<keyword evidence="2" id="KW-0489">Methyltransferase</keyword>
<dbReference type="GO" id="GO:0032259">
    <property type="term" value="P:methylation"/>
    <property type="evidence" value="ECO:0007669"/>
    <property type="project" value="UniProtKB-KW"/>
</dbReference>
<dbReference type="Proteomes" id="UP000373149">
    <property type="component" value="Unassembled WGS sequence"/>
</dbReference>
<keyword evidence="3" id="KW-1185">Reference proteome</keyword>